<dbReference type="InParanoid" id="A0A1V8SSQ1"/>
<evidence type="ECO:0000313" key="2">
    <source>
        <dbReference type="Proteomes" id="UP000192596"/>
    </source>
</evidence>
<keyword evidence="2" id="KW-1185">Reference proteome</keyword>
<sequence>MEIVCERSTPQQLLTTLCESVLICNKNIELCTSEPCNNAPGHLDDAKTARRSLAGTIRKLDIAFTEQDYGPYEKLLDSSEGSDKVLGGSDNDLPFMWSQSVSGDGSVDDLAEALTVAEMLCELKIDDTSNRRASGSPEVSPDYVEFQDGSAYAGSLFRIQLWFRLRF</sequence>
<comment type="caution">
    <text evidence="1">The sequence shown here is derived from an EMBL/GenBank/DDBJ whole genome shotgun (WGS) entry which is preliminary data.</text>
</comment>
<proteinExistence type="predicted"/>
<reference evidence="2" key="1">
    <citation type="submission" date="2017-03" db="EMBL/GenBank/DDBJ databases">
        <title>Genomes of endolithic fungi from Antarctica.</title>
        <authorList>
            <person name="Coleine C."/>
            <person name="Masonjones S."/>
            <person name="Stajich J.E."/>
        </authorList>
    </citation>
    <scope>NUCLEOTIDE SEQUENCE [LARGE SCALE GENOMIC DNA]</scope>
    <source>
        <strain evidence="2">CCFEE 5527</strain>
    </source>
</reference>
<dbReference type="EMBL" id="NAJO01000029">
    <property type="protein sequence ID" value="OQO02041.1"/>
    <property type="molecule type" value="Genomic_DNA"/>
</dbReference>
<protein>
    <submittedName>
        <fullName evidence="1">Uncharacterized protein</fullName>
    </submittedName>
</protein>
<dbReference type="AlphaFoldDB" id="A0A1V8SSQ1"/>
<organism evidence="1 2">
    <name type="scientific">Cryoendolithus antarcticus</name>
    <dbReference type="NCBI Taxonomy" id="1507870"/>
    <lineage>
        <taxon>Eukaryota</taxon>
        <taxon>Fungi</taxon>
        <taxon>Dikarya</taxon>
        <taxon>Ascomycota</taxon>
        <taxon>Pezizomycotina</taxon>
        <taxon>Dothideomycetes</taxon>
        <taxon>Dothideomycetidae</taxon>
        <taxon>Cladosporiales</taxon>
        <taxon>Cladosporiaceae</taxon>
        <taxon>Cryoendolithus</taxon>
    </lineage>
</organism>
<name>A0A1V8SSQ1_9PEZI</name>
<gene>
    <name evidence="1" type="ORF">B0A48_12514</name>
</gene>
<accession>A0A1V8SSQ1</accession>
<evidence type="ECO:0000313" key="1">
    <source>
        <dbReference type="EMBL" id="OQO02041.1"/>
    </source>
</evidence>
<dbReference type="Proteomes" id="UP000192596">
    <property type="component" value="Unassembled WGS sequence"/>
</dbReference>